<evidence type="ECO:0000313" key="4">
    <source>
        <dbReference type="Proteomes" id="UP000694569"/>
    </source>
</evidence>
<dbReference type="InterPro" id="IPR039139">
    <property type="entry name" value="CCDC170-like"/>
</dbReference>
<reference evidence="3" key="1">
    <citation type="submission" date="2025-08" db="UniProtKB">
        <authorList>
            <consortium name="Ensembl"/>
        </authorList>
    </citation>
    <scope>IDENTIFICATION</scope>
</reference>
<protein>
    <submittedName>
        <fullName evidence="3">Coiled-coil domain containing 170</fullName>
    </submittedName>
</protein>
<evidence type="ECO:0000313" key="3">
    <source>
        <dbReference type="Ensembl" id="ENSLLEP00000039782.1"/>
    </source>
</evidence>
<gene>
    <name evidence="3" type="primary">CCDC170</name>
</gene>
<feature type="region of interest" description="Disordered" evidence="2">
    <location>
        <begin position="1"/>
        <end position="29"/>
    </location>
</feature>
<evidence type="ECO:0000256" key="2">
    <source>
        <dbReference type="SAM" id="MobiDB-lite"/>
    </source>
</evidence>
<dbReference type="Proteomes" id="UP000694569">
    <property type="component" value="Unplaced"/>
</dbReference>
<feature type="coiled-coil region" evidence="1">
    <location>
        <begin position="134"/>
        <end position="224"/>
    </location>
</feature>
<proteinExistence type="predicted"/>
<dbReference type="Ensembl" id="ENSLLET00000041382.1">
    <property type="protein sequence ID" value="ENSLLEP00000039782.1"/>
    <property type="gene ID" value="ENSLLEG00000025215.1"/>
</dbReference>
<accession>A0A8C5QL22</accession>
<dbReference type="AlphaFoldDB" id="A0A8C5QL22"/>
<dbReference type="GeneTree" id="ENSGT00390000012924"/>
<dbReference type="PANTHER" id="PTHR18863">
    <property type="entry name" value="TSEC-2-RELATED"/>
    <property type="match status" value="1"/>
</dbReference>
<reference evidence="3" key="2">
    <citation type="submission" date="2025-09" db="UniProtKB">
        <authorList>
            <consortium name="Ensembl"/>
        </authorList>
    </citation>
    <scope>IDENTIFICATION</scope>
</reference>
<evidence type="ECO:0000256" key="1">
    <source>
        <dbReference type="SAM" id="Coils"/>
    </source>
</evidence>
<keyword evidence="1" id="KW-0175">Coiled coil</keyword>
<organism evidence="3 4">
    <name type="scientific">Leptobrachium leishanense</name>
    <name type="common">Leishan spiny toad</name>
    <dbReference type="NCBI Taxonomy" id="445787"/>
    <lineage>
        <taxon>Eukaryota</taxon>
        <taxon>Metazoa</taxon>
        <taxon>Chordata</taxon>
        <taxon>Craniata</taxon>
        <taxon>Vertebrata</taxon>
        <taxon>Euteleostomi</taxon>
        <taxon>Amphibia</taxon>
        <taxon>Batrachia</taxon>
        <taxon>Anura</taxon>
        <taxon>Pelobatoidea</taxon>
        <taxon>Megophryidae</taxon>
        <taxon>Leptobrachium</taxon>
    </lineage>
</organism>
<feature type="coiled-coil region" evidence="1">
    <location>
        <begin position="561"/>
        <end position="717"/>
    </location>
</feature>
<dbReference type="PANTHER" id="PTHR18863:SF4">
    <property type="entry name" value="COILED-COIL DOMAIN-CONTAINING PROTEIN 170"/>
    <property type="match status" value="1"/>
</dbReference>
<name>A0A8C5QL22_9ANUR</name>
<feature type="coiled-coil region" evidence="1">
    <location>
        <begin position="268"/>
        <end position="358"/>
    </location>
</feature>
<keyword evidence="4" id="KW-1185">Reference proteome</keyword>
<sequence length="765" mass="88165">MSESSVSFDGDRPISPSSVSRSDAARGSRHIDVNSNAAFRSHSPNIPLARNDSEVQEHFKMSRRHGEFTDDFSFNRNPGRHKNRTELLKSTYDPLLLDIPVTREQLNHYRTIAENAHSELAALHVKHESAQSELLDLRSKLSAKEVALQEHKTEAENYKENNARQSSMIASLRARMQETEEESGLLASSKTRADLAMQAVLQENRELKEKIKEFQSRLNTYLTQWEDSKTQASRYSRNHGHLLSQLSSCLDVDITGKDDQEEMIISKVKELLKQNTALKGRVATLEETINVHETESKASRETIMKLVREMNKEQKRGSSFTQQIEKLQKNLEVVTDAKQDLEREIRLLQDRLIASQRAWEVSRQELNEVKKNSADLDMTLKSKVRDVKASQCLLQSFKEEVAMSLSRDSSAVKPKEEVILERIRDLCNKAESKSIVVTQLENRVCKMNEQLQSQTDLHQEALHRAKWAEQQLEDFRGRLNLAEGELVSGDVMRDTLSTDKQKYMKFLELLSDKMKLERVTADVGFDMRLDVILARADQLVKLEANAVVENKTLACGLQRKLKAQKEKIDSKELHMELLRKKIAQLEEEKHVRTALAVERDEANLTVRRLQKKMERLQKDLHAAQESNTEFKARLSDTNELKIKTLEQHKTIEELNKSLEQKERTKEKTQKKLFSVKSELEVTEKEAKDEKERAANMLEVVTSELRTLKKTLEEVCRREKQLVDFREVVSRMLGLNVDTLALPDYEIVKRLEGLIHTRHHHLVSCA</sequence>
<dbReference type="OrthoDB" id="5832575at2759"/>